<evidence type="ECO:0000256" key="1">
    <source>
        <dbReference type="SAM" id="MobiDB-lite"/>
    </source>
</evidence>
<dbReference type="EMBL" id="PGFB01000005">
    <property type="protein sequence ID" value="PJJ55447.1"/>
    <property type="molecule type" value="Genomic_DNA"/>
</dbReference>
<feature type="region of interest" description="Disordered" evidence="1">
    <location>
        <begin position="1"/>
        <end position="33"/>
    </location>
</feature>
<dbReference type="Proteomes" id="UP000230161">
    <property type="component" value="Unassembled WGS sequence"/>
</dbReference>
<accession>A0A2M9BBX7</accession>
<comment type="caution">
    <text evidence="2">The sequence shown here is derived from an EMBL/GenBank/DDBJ whole genome shotgun (WGS) entry which is preliminary data.</text>
</comment>
<reference evidence="2 3" key="1">
    <citation type="submission" date="2017-11" db="EMBL/GenBank/DDBJ databases">
        <title>Genomic Encyclopedia of Archaeal and Bacterial Type Strains, Phase II (KMG-II): From Individual Species to Whole Genera.</title>
        <authorList>
            <person name="Goeker M."/>
        </authorList>
    </citation>
    <scope>NUCLEOTIDE SEQUENCE [LARGE SCALE GENOMIC DNA]</scope>
    <source>
        <strain evidence="2 3">DSM 25625</strain>
    </source>
</reference>
<name>A0A2M9BBX7_9MICO</name>
<proteinExistence type="predicted"/>
<gene>
    <name evidence="2" type="ORF">CLV54_2791</name>
</gene>
<feature type="compositionally biased region" description="Basic and acidic residues" evidence="1">
    <location>
        <begin position="1"/>
        <end position="13"/>
    </location>
</feature>
<organism evidence="2 3">
    <name type="scientific">Compostimonas suwonensis</name>
    <dbReference type="NCBI Taxonomy" id="1048394"/>
    <lineage>
        <taxon>Bacteria</taxon>
        <taxon>Bacillati</taxon>
        <taxon>Actinomycetota</taxon>
        <taxon>Actinomycetes</taxon>
        <taxon>Micrococcales</taxon>
        <taxon>Microbacteriaceae</taxon>
        <taxon>Compostimonas</taxon>
    </lineage>
</organism>
<protein>
    <submittedName>
        <fullName evidence="2">Uncharacterized protein</fullName>
    </submittedName>
</protein>
<sequence length="206" mass="21893">MAERTHGSWDRRGVKPRYRRGSDAADEPDNTAMTAQPIIHVPHVRVDVAPDGALAVTVDGAPLTPPEALSPLRRDTFGALADHLTTALNGPIRVEVCEADGSTFTDILTPPRRRSRFAPPEPAFPQQASAPAAAVPALLEVSADGFVPGEDVALAVIVAHSDAGPTGHGRALLQRHLLELAPTREVLLLGRISGTLSVHHPDRDRP</sequence>
<keyword evidence="3" id="KW-1185">Reference proteome</keyword>
<evidence type="ECO:0000313" key="2">
    <source>
        <dbReference type="EMBL" id="PJJ55447.1"/>
    </source>
</evidence>
<evidence type="ECO:0000313" key="3">
    <source>
        <dbReference type="Proteomes" id="UP000230161"/>
    </source>
</evidence>
<dbReference type="RefSeq" id="WP_245861738.1">
    <property type="nucleotide sequence ID" value="NZ_PGFB01000005.1"/>
</dbReference>
<dbReference type="AlphaFoldDB" id="A0A2M9BBX7"/>